<keyword evidence="2 10" id="KW-0732">Signal</keyword>
<evidence type="ECO:0000259" key="12">
    <source>
        <dbReference type="PROSITE" id="PS51888"/>
    </source>
</evidence>
<feature type="domain" description="Peptidase S1" evidence="11">
    <location>
        <begin position="164"/>
        <end position="423"/>
    </location>
</feature>
<dbReference type="GO" id="GO:0005576">
    <property type="term" value="C:extracellular region"/>
    <property type="evidence" value="ECO:0007669"/>
    <property type="project" value="UniProtKB-SubCell"/>
</dbReference>
<keyword evidence="4 9" id="KW-0720">Serine protease</keyword>
<evidence type="ECO:0000256" key="5">
    <source>
        <dbReference type="ARBA" id="ARBA00023145"/>
    </source>
</evidence>
<comment type="domain">
    <text evidence="10">The clip domain consists of 35-55 residues which are 'knitted' together usually by 3 conserved disulfide bonds forming a clip-like compact structure.</text>
</comment>
<dbReference type="Gene3D" id="3.30.1640.30">
    <property type="match status" value="2"/>
</dbReference>
<organism evidence="13 14">
    <name type="scientific">Loxostege sticticalis</name>
    <name type="common">Beet webworm moth</name>
    <dbReference type="NCBI Taxonomy" id="481309"/>
    <lineage>
        <taxon>Eukaryota</taxon>
        <taxon>Metazoa</taxon>
        <taxon>Ecdysozoa</taxon>
        <taxon>Arthropoda</taxon>
        <taxon>Hexapoda</taxon>
        <taxon>Insecta</taxon>
        <taxon>Pterygota</taxon>
        <taxon>Neoptera</taxon>
        <taxon>Endopterygota</taxon>
        <taxon>Lepidoptera</taxon>
        <taxon>Glossata</taxon>
        <taxon>Ditrysia</taxon>
        <taxon>Pyraloidea</taxon>
        <taxon>Crambidae</taxon>
        <taxon>Pyraustinae</taxon>
        <taxon>Loxostege</taxon>
    </lineage>
</organism>
<gene>
    <name evidence="13" type="ORF">ABMA28_010055</name>
</gene>
<evidence type="ECO:0000256" key="3">
    <source>
        <dbReference type="ARBA" id="ARBA00022801"/>
    </source>
</evidence>
<dbReference type="InterPro" id="IPR009003">
    <property type="entry name" value="Peptidase_S1_PA"/>
</dbReference>
<dbReference type="PROSITE" id="PS51257">
    <property type="entry name" value="PROKAR_LIPOPROTEIN"/>
    <property type="match status" value="1"/>
</dbReference>
<dbReference type="AlphaFoldDB" id="A0ABD0S9J1"/>
<dbReference type="SMART" id="SM00020">
    <property type="entry name" value="Tryp_SPc"/>
    <property type="match status" value="1"/>
</dbReference>
<dbReference type="InterPro" id="IPR051487">
    <property type="entry name" value="Ser/Thr_Proteases_Immune/Dev"/>
</dbReference>
<evidence type="ECO:0000259" key="11">
    <source>
        <dbReference type="PROSITE" id="PS50240"/>
    </source>
</evidence>
<comment type="caution">
    <text evidence="13">The sequence shown here is derived from an EMBL/GenBank/DDBJ whole genome shotgun (WGS) entry which is preliminary data.</text>
</comment>
<name>A0ABD0S9J1_LOXSC</name>
<keyword evidence="3 9" id="KW-0378">Hydrolase</keyword>
<dbReference type="PROSITE" id="PS00134">
    <property type="entry name" value="TRYPSIN_HIS"/>
    <property type="match status" value="1"/>
</dbReference>
<feature type="chain" id="PRO_5044523592" description="CLIP domain-containing serine protease" evidence="10">
    <location>
        <begin position="20"/>
        <end position="424"/>
    </location>
</feature>
<dbReference type="FunFam" id="2.40.10.10:FF:000028">
    <property type="entry name" value="Serine protease easter"/>
    <property type="match status" value="1"/>
</dbReference>
<dbReference type="PROSITE" id="PS00135">
    <property type="entry name" value="TRYPSIN_SER"/>
    <property type="match status" value="1"/>
</dbReference>
<keyword evidence="7" id="KW-0325">Glycoprotein</keyword>
<proteinExistence type="inferred from homology"/>
<dbReference type="InterPro" id="IPR001314">
    <property type="entry name" value="Peptidase_S1A"/>
</dbReference>
<dbReference type="PROSITE" id="PS51888">
    <property type="entry name" value="CLIP"/>
    <property type="match status" value="2"/>
</dbReference>
<dbReference type="InterPro" id="IPR038565">
    <property type="entry name" value="CLIP_sf"/>
</dbReference>
<dbReference type="EC" id="3.4.21.-" evidence="9"/>
<evidence type="ECO:0000256" key="8">
    <source>
        <dbReference type="ARBA" id="ARBA00024195"/>
    </source>
</evidence>
<evidence type="ECO:0000313" key="14">
    <source>
        <dbReference type="Proteomes" id="UP001549921"/>
    </source>
</evidence>
<dbReference type="SMART" id="SM00680">
    <property type="entry name" value="CLIP"/>
    <property type="match status" value="2"/>
</dbReference>
<keyword evidence="6" id="KW-1015">Disulfide bond</keyword>
<feature type="domain" description="Clip" evidence="12">
    <location>
        <begin position="75"/>
        <end position="126"/>
    </location>
</feature>
<evidence type="ECO:0000256" key="7">
    <source>
        <dbReference type="ARBA" id="ARBA00023180"/>
    </source>
</evidence>
<dbReference type="InterPro" id="IPR043504">
    <property type="entry name" value="Peptidase_S1_PA_chymotrypsin"/>
</dbReference>
<evidence type="ECO:0000313" key="13">
    <source>
        <dbReference type="EMBL" id="KAL0810733.1"/>
    </source>
</evidence>
<sequence>MKLLILACAFFAAACFVNGQSCTAANGDKGDCVPILRCPSLLRVVNNKNRSPADVDILRRSACGFEGNTPKVCCPCHTPYDEAGKCVSIYSCPHLANLLKKPVSTENMLLVQASRCQGADAYSVCCGSPPETISKGNCEARNTALPPDPRTECCGLDPAASNKITGGEETTVDQYPWLTLIEYLNRDNRIKLLCGGALISNRYVLTAAHCLVGSVLDVGTPKNVRLGEYDTAHEGPDCRPVEGGGEDCTEDIVIIPIAKTIPHAEYSPLTRRHDIGLIRMQQAAPYTDFIRPICLPTVDITVKPPPNFKLYAAGWGAINSTHSKSVVKLHVGLPFVSQRECQPAYNVSRRKVALWQGQMCAGGELGKDSCKGDSGGPLMYENGRIYEVLGVVSFGPTPCGLEDIPGVYSKVSEYVRWIKSNIEP</sequence>
<protein>
    <recommendedName>
        <fullName evidence="10">CLIP domain-containing serine protease</fullName>
        <ecNumber evidence="9">3.4.21.-</ecNumber>
    </recommendedName>
</protein>
<dbReference type="Proteomes" id="UP001549921">
    <property type="component" value="Unassembled WGS sequence"/>
</dbReference>
<keyword evidence="5" id="KW-0865">Zymogen</keyword>
<dbReference type="PANTHER" id="PTHR24256">
    <property type="entry name" value="TRYPTASE-RELATED"/>
    <property type="match status" value="1"/>
</dbReference>
<dbReference type="EMBL" id="JBEDNZ010000025">
    <property type="protein sequence ID" value="KAL0810734.1"/>
    <property type="molecule type" value="Genomic_DNA"/>
</dbReference>
<evidence type="ECO:0000256" key="6">
    <source>
        <dbReference type="ARBA" id="ARBA00023157"/>
    </source>
</evidence>
<dbReference type="Pfam" id="PF00089">
    <property type="entry name" value="Trypsin"/>
    <property type="match status" value="1"/>
</dbReference>
<dbReference type="Pfam" id="PF12032">
    <property type="entry name" value="CLIP"/>
    <property type="match status" value="2"/>
</dbReference>
<accession>A0ABD0S9J1</accession>
<keyword evidence="1 9" id="KW-0645">Protease</keyword>
<evidence type="ECO:0000256" key="4">
    <source>
        <dbReference type="ARBA" id="ARBA00022825"/>
    </source>
</evidence>
<reference evidence="13 14" key="1">
    <citation type="submission" date="2024-06" db="EMBL/GenBank/DDBJ databases">
        <title>A chromosome-level genome assembly of beet webworm, Loxostege sticticalis.</title>
        <authorList>
            <person name="Zhang Y."/>
        </authorList>
    </citation>
    <scope>NUCLEOTIDE SEQUENCE [LARGE SCALE GENOMIC DNA]</scope>
    <source>
        <strain evidence="13">AQ028</strain>
        <tissue evidence="13">Male pupae</tissue>
    </source>
</reference>
<dbReference type="InterPro" id="IPR022700">
    <property type="entry name" value="CLIP"/>
</dbReference>
<comment type="subcellular location">
    <subcellularLocation>
        <location evidence="10">Secreted</location>
    </subcellularLocation>
</comment>
<feature type="signal peptide" evidence="10">
    <location>
        <begin position="1"/>
        <end position="19"/>
    </location>
</feature>
<evidence type="ECO:0000256" key="2">
    <source>
        <dbReference type="ARBA" id="ARBA00022729"/>
    </source>
</evidence>
<dbReference type="Gene3D" id="2.40.10.10">
    <property type="entry name" value="Trypsin-like serine proteases"/>
    <property type="match status" value="2"/>
</dbReference>
<dbReference type="InterPro" id="IPR033116">
    <property type="entry name" value="TRYPSIN_SER"/>
</dbReference>
<dbReference type="SUPFAM" id="SSF50494">
    <property type="entry name" value="Trypsin-like serine proteases"/>
    <property type="match status" value="1"/>
</dbReference>
<evidence type="ECO:0000256" key="9">
    <source>
        <dbReference type="RuleBase" id="RU363034"/>
    </source>
</evidence>
<dbReference type="EMBL" id="JBEDNZ010000025">
    <property type="protein sequence ID" value="KAL0810733.1"/>
    <property type="molecule type" value="Genomic_DNA"/>
</dbReference>
<evidence type="ECO:0000256" key="10">
    <source>
        <dbReference type="RuleBase" id="RU366078"/>
    </source>
</evidence>
<dbReference type="EMBL" id="JBEDNZ010000025">
    <property type="protein sequence ID" value="KAL0810735.1"/>
    <property type="molecule type" value="Genomic_DNA"/>
</dbReference>
<dbReference type="InterPro" id="IPR018114">
    <property type="entry name" value="TRYPSIN_HIS"/>
</dbReference>
<comment type="similarity">
    <text evidence="8 10">Belongs to the peptidase S1 family. CLIP subfamily.</text>
</comment>
<dbReference type="PRINTS" id="PR00722">
    <property type="entry name" value="CHYMOTRYPSIN"/>
</dbReference>
<dbReference type="FunFam" id="3.30.1640.30:FF:000001">
    <property type="entry name" value="Serine protease 7"/>
    <property type="match status" value="1"/>
</dbReference>
<feature type="domain" description="Clip" evidence="12">
    <location>
        <begin position="21"/>
        <end position="74"/>
    </location>
</feature>
<dbReference type="InterPro" id="IPR001254">
    <property type="entry name" value="Trypsin_dom"/>
</dbReference>
<dbReference type="CDD" id="cd00190">
    <property type="entry name" value="Tryp_SPc"/>
    <property type="match status" value="1"/>
</dbReference>
<dbReference type="GO" id="GO:0004252">
    <property type="term" value="F:serine-type endopeptidase activity"/>
    <property type="evidence" value="ECO:0007669"/>
    <property type="project" value="UniProtKB-UniRule"/>
</dbReference>
<keyword evidence="10" id="KW-0964">Secreted</keyword>
<dbReference type="GO" id="GO:0006508">
    <property type="term" value="P:proteolysis"/>
    <property type="evidence" value="ECO:0007669"/>
    <property type="project" value="UniProtKB-KW"/>
</dbReference>
<evidence type="ECO:0000256" key="1">
    <source>
        <dbReference type="ARBA" id="ARBA00022670"/>
    </source>
</evidence>
<dbReference type="PROSITE" id="PS50240">
    <property type="entry name" value="TRYPSIN_DOM"/>
    <property type="match status" value="1"/>
</dbReference>